<dbReference type="PROSITE" id="PS51272">
    <property type="entry name" value="SLH"/>
    <property type="match status" value="1"/>
</dbReference>
<feature type="domain" description="SLH" evidence="2">
    <location>
        <begin position="143"/>
        <end position="206"/>
    </location>
</feature>
<name>A0ABQ4MKD0_9BACL</name>
<organism evidence="3 4">
    <name type="scientific">Paenibacillus woosongensis</name>
    <dbReference type="NCBI Taxonomy" id="307580"/>
    <lineage>
        <taxon>Bacteria</taxon>
        <taxon>Bacillati</taxon>
        <taxon>Bacillota</taxon>
        <taxon>Bacilli</taxon>
        <taxon>Bacillales</taxon>
        <taxon>Paenibacillaceae</taxon>
        <taxon>Paenibacillus</taxon>
    </lineage>
</organism>
<keyword evidence="4" id="KW-1185">Reference proteome</keyword>
<dbReference type="InterPro" id="IPR001119">
    <property type="entry name" value="SLH_dom"/>
</dbReference>
<evidence type="ECO:0000313" key="4">
    <source>
        <dbReference type="Proteomes" id="UP000681290"/>
    </source>
</evidence>
<evidence type="ECO:0000259" key="2">
    <source>
        <dbReference type="PROSITE" id="PS51272"/>
    </source>
</evidence>
<dbReference type="Pfam" id="PF00395">
    <property type="entry name" value="SLH"/>
    <property type="match status" value="1"/>
</dbReference>
<proteinExistence type="predicted"/>
<accession>A0ABQ4MKD0</accession>
<evidence type="ECO:0000313" key="3">
    <source>
        <dbReference type="EMBL" id="GIP56448.1"/>
    </source>
</evidence>
<feature type="chain" id="PRO_5046187042" description="SLH domain-containing protein" evidence="1">
    <location>
        <begin position="27"/>
        <end position="300"/>
    </location>
</feature>
<dbReference type="RefSeq" id="WP_244996298.1">
    <property type="nucleotide sequence ID" value="NZ_BOSM01000001.1"/>
</dbReference>
<protein>
    <recommendedName>
        <fullName evidence="2">SLH domain-containing protein</fullName>
    </recommendedName>
</protein>
<evidence type="ECO:0000256" key="1">
    <source>
        <dbReference type="SAM" id="SignalP"/>
    </source>
</evidence>
<feature type="signal peptide" evidence="1">
    <location>
        <begin position="1"/>
        <end position="26"/>
    </location>
</feature>
<gene>
    <name evidence="3" type="ORF">J15TS10_02620</name>
</gene>
<keyword evidence="1" id="KW-0732">Signal</keyword>
<dbReference type="EMBL" id="BOSM01000001">
    <property type="protein sequence ID" value="GIP56448.1"/>
    <property type="molecule type" value="Genomic_DNA"/>
</dbReference>
<sequence>MMNPKLKLTAALLLSGSLLLASSAAAFQDVEGRDAAITKSLHERGIIHGMTKEKFAPKSQLTGAQGVRMIVQALDLKGKSKASPGVKGGAAFWYSESLQIAKDNGIQLPANFKPNEKLSREAFANMLMQGIAATGNYPVIMMYVNIADSDQVNPDYMSNIQTLLLTKIASLDDDGKFHPKTPITRIEAARLVYQAAEFVQQHKDNVIPDKDDDQQLNQVSYQTEKVNDQVNKVVLTRANQPHPGYGIAVAKIEFKAKTAVVYYELLSPDPGKFYPQVITDSKTETYVSSQYEVVIKPLKK</sequence>
<dbReference type="Pfam" id="PF14343">
    <property type="entry name" value="PrcB_C"/>
    <property type="match status" value="1"/>
</dbReference>
<reference evidence="3 4" key="1">
    <citation type="submission" date="2021-03" db="EMBL/GenBank/DDBJ databases">
        <title>Antimicrobial resistance genes in bacteria isolated from Japanese honey, and their potential for conferring macrolide and lincosamide resistance in the American foulbrood pathogen Paenibacillus larvae.</title>
        <authorList>
            <person name="Okamoto M."/>
            <person name="Kumagai M."/>
            <person name="Kanamori H."/>
            <person name="Takamatsu D."/>
        </authorList>
    </citation>
    <scope>NUCLEOTIDE SEQUENCE [LARGE SCALE GENOMIC DNA]</scope>
    <source>
        <strain evidence="3 4">J15TS10</strain>
    </source>
</reference>
<dbReference type="InterPro" id="IPR025748">
    <property type="entry name" value="PrcB_C_dom"/>
</dbReference>
<comment type="caution">
    <text evidence="3">The sequence shown here is derived from an EMBL/GenBank/DDBJ whole genome shotgun (WGS) entry which is preliminary data.</text>
</comment>
<dbReference type="Proteomes" id="UP000681290">
    <property type="component" value="Unassembled WGS sequence"/>
</dbReference>